<evidence type="ECO:0000313" key="2">
    <source>
        <dbReference type="EMBL" id="CAI3986550.1"/>
    </source>
</evidence>
<dbReference type="Proteomes" id="UP001152797">
    <property type="component" value="Unassembled WGS sequence"/>
</dbReference>
<feature type="compositionally biased region" description="Low complexity" evidence="1">
    <location>
        <begin position="31"/>
        <end position="42"/>
    </location>
</feature>
<sequence>MVENLEAVRVRPQEDAMEHTAKKARTESAEVGEPGSVPSGPGARMLQPFPQAIDLAFEMGCSTQDNAWTFVKPPRCNRSRRHIRFNTAVDLHAGPEDDAELTRWHHALEVHHRASLFHNEWESDQVSFKARHDPGLILDYLQYMNAQKSHIVWIKDSWSSDTPVRSSWRTTLIFALHRQATTLRLDWRDYDLVHDSIAHELQLFPADVYHVHRVRHPPEDLFRAYVEPVVVQRALDLAPGSTEKMVLVDVEFHSSNIASVPEVVRQARSIFTSMTRSQLLHHLGLRPYCQQVAHRCLVWKNNVLISQGHQQLYLAPGDYLRIAVPPPGDRFDHISTKCIATAYHRGFSPQDVLDRHTMYILGWYDYVIDPPWLPRNPVHQEDEGYGFLQTAACMLPALPDYPNCLRDDFKSTIGQDIRDIRHPHMSSGST</sequence>
<keyword evidence="4" id="KW-1185">Reference proteome</keyword>
<protein>
    <submittedName>
        <fullName evidence="2">Uncharacterized protein</fullName>
    </submittedName>
</protein>
<dbReference type="EMBL" id="CAMXCT010001091">
    <property type="protein sequence ID" value="CAI3986550.1"/>
    <property type="molecule type" value="Genomic_DNA"/>
</dbReference>
<reference evidence="3" key="2">
    <citation type="submission" date="2024-04" db="EMBL/GenBank/DDBJ databases">
        <authorList>
            <person name="Chen Y."/>
            <person name="Shah S."/>
            <person name="Dougan E. K."/>
            <person name="Thang M."/>
            <person name="Chan C."/>
        </authorList>
    </citation>
    <scope>NUCLEOTIDE SEQUENCE [LARGE SCALE GENOMIC DNA]</scope>
</reference>
<reference evidence="2" key="1">
    <citation type="submission" date="2022-10" db="EMBL/GenBank/DDBJ databases">
        <authorList>
            <person name="Chen Y."/>
            <person name="Dougan E. K."/>
            <person name="Chan C."/>
            <person name="Rhodes N."/>
            <person name="Thang M."/>
        </authorList>
    </citation>
    <scope>NUCLEOTIDE SEQUENCE</scope>
</reference>
<feature type="region of interest" description="Disordered" evidence="1">
    <location>
        <begin position="1"/>
        <end position="43"/>
    </location>
</feature>
<dbReference type="EMBL" id="CAMXCT030001091">
    <property type="protein sequence ID" value="CAL4773862.1"/>
    <property type="molecule type" value="Genomic_DNA"/>
</dbReference>
<evidence type="ECO:0000256" key="1">
    <source>
        <dbReference type="SAM" id="MobiDB-lite"/>
    </source>
</evidence>
<evidence type="ECO:0000313" key="3">
    <source>
        <dbReference type="EMBL" id="CAL1139925.1"/>
    </source>
</evidence>
<proteinExistence type="predicted"/>
<feature type="compositionally biased region" description="Basic and acidic residues" evidence="1">
    <location>
        <begin position="1"/>
        <end position="28"/>
    </location>
</feature>
<dbReference type="AlphaFoldDB" id="A0A9P1C7K9"/>
<dbReference type="EMBL" id="CAMXCT020001091">
    <property type="protein sequence ID" value="CAL1139925.1"/>
    <property type="molecule type" value="Genomic_DNA"/>
</dbReference>
<accession>A0A9P1C7K9</accession>
<evidence type="ECO:0000313" key="4">
    <source>
        <dbReference type="Proteomes" id="UP001152797"/>
    </source>
</evidence>
<gene>
    <name evidence="2" type="ORF">C1SCF055_LOCUS13894</name>
</gene>
<name>A0A9P1C7K9_9DINO</name>
<comment type="caution">
    <text evidence="2">The sequence shown here is derived from an EMBL/GenBank/DDBJ whole genome shotgun (WGS) entry which is preliminary data.</text>
</comment>
<organism evidence="2">
    <name type="scientific">Cladocopium goreaui</name>
    <dbReference type="NCBI Taxonomy" id="2562237"/>
    <lineage>
        <taxon>Eukaryota</taxon>
        <taxon>Sar</taxon>
        <taxon>Alveolata</taxon>
        <taxon>Dinophyceae</taxon>
        <taxon>Suessiales</taxon>
        <taxon>Symbiodiniaceae</taxon>
        <taxon>Cladocopium</taxon>
    </lineage>
</organism>